<dbReference type="InterPro" id="IPR029058">
    <property type="entry name" value="AB_hydrolase_fold"/>
</dbReference>
<dbReference type="GO" id="GO:0006508">
    <property type="term" value="P:proteolysis"/>
    <property type="evidence" value="ECO:0007669"/>
    <property type="project" value="InterPro"/>
</dbReference>
<evidence type="ECO:0000313" key="2">
    <source>
        <dbReference type="EMBL" id="TPX59172.1"/>
    </source>
</evidence>
<organism evidence="2 3">
    <name type="scientific">Powellomyces hirtus</name>
    <dbReference type="NCBI Taxonomy" id="109895"/>
    <lineage>
        <taxon>Eukaryota</taxon>
        <taxon>Fungi</taxon>
        <taxon>Fungi incertae sedis</taxon>
        <taxon>Chytridiomycota</taxon>
        <taxon>Chytridiomycota incertae sedis</taxon>
        <taxon>Chytridiomycetes</taxon>
        <taxon>Spizellomycetales</taxon>
        <taxon>Powellomycetaceae</taxon>
        <taxon>Powellomyces</taxon>
    </lineage>
</organism>
<gene>
    <name evidence="2" type="ORF">PhCBS80983_g02661</name>
</gene>
<feature type="domain" description="Peptidase S9 prolyl oligopeptidase catalytic" evidence="1">
    <location>
        <begin position="132"/>
        <end position="271"/>
    </location>
</feature>
<protein>
    <recommendedName>
        <fullName evidence="1">Peptidase S9 prolyl oligopeptidase catalytic domain-containing protein</fullName>
    </recommendedName>
</protein>
<dbReference type="PANTHER" id="PTHR47381:SF3">
    <property type="entry name" value="ALPHA_BETA-HYDROLASES SUPERFAMILY PROTEIN"/>
    <property type="match status" value="1"/>
</dbReference>
<comment type="caution">
    <text evidence="2">The sequence shown here is derived from an EMBL/GenBank/DDBJ whole genome shotgun (WGS) entry which is preliminary data.</text>
</comment>
<evidence type="ECO:0000313" key="3">
    <source>
        <dbReference type="Proteomes" id="UP000318582"/>
    </source>
</evidence>
<dbReference type="Gene3D" id="3.40.50.1820">
    <property type="entry name" value="alpha/beta hydrolase"/>
    <property type="match status" value="1"/>
</dbReference>
<dbReference type="Proteomes" id="UP000318582">
    <property type="component" value="Unassembled WGS sequence"/>
</dbReference>
<evidence type="ECO:0000259" key="1">
    <source>
        <dbReference type="Pfam" id="PF00326"/>
    </source>
</evidence>
<keyword evidence="3" id="KW-1185">Reference proteome</keyword>
<dbReference type="EMBL" id="QEAQ01000028">
    <property type="protein sequence ID" value="TPX59172.1"/>
    <property type="molecule type" value="Genomic_DNA"/>
</dbReference>
<proteinExistence type="predicted"/>
<reference evidence="2 3" key="1">
    <citation type="journal article" date="2019" name="Sci. Rep.">
        <title>Comparative genomics of chytrid fungi reveal insights into the obligate biotrophic and pathogenic lifestyle of Synchytrium endobioticum.</title>
        <authorList>
            <person name="van de Vossenberg B.T.L.H."/>
            <person name="Warris S."/>
            <person name="Nguyen H.D.T."/>
            <person name="van Gent-Pelzer M.P.E."/>
            <person name="Joly D.L."/>
            <person name="van de Geest H.C."/>
            <person name="Bonants P.J.M."/>
            <person name="Smith D.S."/>
            <person name="Levesque C.A."/>
            <person name="van der Lee T.A.J."/>
        </authorList>
    </citation>
    <scope>NUCLEOTIDE SEQUENCE [LARGE SCALE GENOMIC DNA]</scope>
    <source>
        <strain evidence="2 3">CBS 809.83</strain>
    </source>
</reference>
<dbReference type="GO" id="GO:0008236">
    <property type="term" value="F:serine-type peptidase activity"/>
    <property type="evidence" value="ECO:0007669"/>
    <property type="project" value="InterPro"/>
</dbReference>
<dbReference type="STRING" id="109895.A0A507E5N6"/>
<dbReference type="SUPFAM" id="SSF53474">
    <property type="entry name" value="alpha/beta-Hydrolases"/>
    <property type="match status" value="1"/>
</dbReference>
<dbReference type="PANTHER" id="PTHR47381">
    <property type="entry name" value="ALPHA/BETA-HYDROLASES SUPERFAMILY PROTEIN"/>
    <property type="match status" value="1"/>
</dbReference>
<name>A0A507E5N6_9FUNG</name>
<dbReference type="InterPro" id="IPR001375">
    <property type="entry name" value="Peptidase_S9_cat"/>
</dbReference>
<dbReference type="Pfam" id="PF00326">
    <property type="entry name" value="Peptidase_S9"/>
    <property type="match status" value="1"/>
</dbReference>
<sequence>MSSTSAEPKPTKLIIGGLEVFVFGLDALPSTGNTPVSVVFFAHGRLGSAVESFRFCQDLYRNLTPTPTTNIRPLVVLFDQRNHGSRLVSHKHNDAWKQGNPTHAWDMYALQYGTAMDVSFLIDMLPGILHRDVERWGVCGISLGGHATLLVMANEPRVTTGVAIIGCGDYLSLMTHRAGRMEPPIVLPPHSSTHMNEQLLRLLKEKDPVNRAAHFKGKSVLLLNGGADKLVPPECNHKLIENLNGVFSDHGKNKFEVVVEQGVRHEVTDAMKSRCADWLNSWLNAREAGTSRM</sequence>
<accession>A0A507E5N6</accession>
<dbReference type="AlphaFoldDB" id="A0A507E5N6"/>